<dbReference type="SFLD" id="SFLDS00003">
    <property type="entry name" value="Haloacid_Dehalogenase"/>
    <property type="match status" value="1"/>
</dbReference>
<evidence type="ECO:0000313" key="5">
    <source>
        <dbReference type="EMBL" id="AMP12724.1"/>
    </source>
</evidence>
<dbReference type="Gene3D" id="3.40.50.1000">
    <property type="entry name" value="HAD superfamily/HAD-like"/>
    <property type="match status" value="1"/>
</dbReference>
<keyword evidence="3" id="KW-0479">Metal-binding</keyword>
<dbReference type="InterPro" id="IPR006439">
    <property type="entry name" value="HAD-SF_hydro_IA"/>
</dbReference>
<accession>A0ABM5Z119</accession>
<gene>
    <name evidence="5" type="ORF">CPter291_0438</name>
</gene>
<evidence type="ECO:0000256" key="2">
    <source>
        <dbReference type="ARBA" id="ARBA00006171"/>
    </source>
</evidence>
<sequence length="227" mass="24538">MTKSATDESNAASNAPVELVIFDCDGTLVDSETVATDVMVEYLAELGMQLSAEVALARFKGGRMADCVAELEQMFGRSLPADFTKVLRDRIAPVLHQRLQPIEGALELVQSLKVPFCMASNGPLHQIKVSLSVTGLWSYFEGRIFSAYDVGSWKPAPDLFLHAARTMGVEPSRCAVVEDSLPGVQAGVAAGMQVFALQPEQVEAQLPRQATVISRLAELHDHIRIAG</sequence>
<dbReference type="InterPro" id="IPR023198">
    <property type="entry name" value="PGP-like_dom2"/>
</dbReference>
<dbReference type="SUPFAM" id="SSF56784">
    <property type="entry name" value="HAD-like"/>
    <property type="match status" value="1"/>
</dbReference>
<dbReference type="PANTHER" id="PTHR46193:SF10">
    <property type="entry name" value="6-PHOSPHOGLUCONATE PHOSPHATASE"/>
    <property type="match status" value="1"/>
</dbReference>
<dbReference type="Gene3D" id="1.10.150.240">
    <property type="entry name" value="Putative phosphatase, domain 2"/>
    <property type="match status" value="1"/>
</dbReference>
<evidence type="ECO:0000256" key="4">
    <source>
        <dbReference type="ARBA" id="ARBA00022842"/>
    </source>
</evidence>
<dbReference type="PANTHER" id="PTHR46193">
    <property type="entry name" value="6-PHOSPHOGLUCONATE PHOSPHATASE"/>
    <property type="match status" value="1"/>
</dbReference>
<evidence type="ECO:0000313" key="6">
    <source>
        <dbReference type="Proteomes" id="UP000074914"/>
    </source>
</evidence>
<dbReference type="InterPro" id="IPR051600">
    <property type="entry name" value="Beta-PGM-like"/>
</dbReference>
<dbReference type="Proteomes" id="UP000074914">
    <property type="component" value="Chromosome"/>
</dbReference>
<dbReference type="PRINTS" id="PR00413">
    <property type="entry name" value="HADHALOGNASE"/>
</dbReference>
<evidence type="ECO:0000256" key="3">
    <source>
        <dbReference type="ARBA" id="ARBA00022723"/>
    </source>
</evidence>
<dbReference type="GO" id="GO:0016787">
    <property type="term" value="F:hydrolase activity"/>
    <property type="evidence" value="ECO:0007669"/>
    <property type="project" value="UniProtKB-KW"/>
</dbReference>
<dbReference type="NCBIfam" id="TIGR01509">
    <property type="entry name" value="HAD-SF-IA-v3"/>
    <property type="match status" value="1"/>
</dbReference>
<comment type="similarity">
    <text evidence="2">Belongs to the HAD-like hydrolase superfamily. CbbY/CbbZ/Gph/YieH family.</text>
</comment>
<keyword evidence="4" id="KW-0460">Magnesium</keyword>
<dbReference type="RefSeq" id="WP_062111692.1">
    <property type="nucleotide sequence ID" value="NZ_CP013236.1"/>
</dbReference>
<dbReference type="SFLD" id="SFLDG01129">
    <property type="entry name" value="C1.5:_HAD__Beta-PGM__Phosphata"/>
    <property type="match status" value="1"/>
</dbReference>
<reference evidence="5 6" key="1">
    <citation type="submission" date="2015-11" db="EMBL/GenBank/DDBJ databases">
        <title>Exploring the genomic traits of fungus-feeding bacterial genus Collimonas.</title>
        <authorList>
            <person name="Song C."/>
            <person name="Schmidt R."/>
            <person name="de Jager V."/>
            <person name="Krzyzanowska D."/>
            <person name="Jongedijk E."/>
            <person name="Cankar K."/>
            <person name="Beekwilder J."/>
            <person name="van Veen A."/>
            <person name="de Boer W."/>
            <person name="van Veen J.A."/>
            <person name="Garbeva P."/>
        </authorList>
    </citation>
    <scope>NUCLEOTIDE SEQUENCE [LARGE SCALE GENOMIC DNA]</scope>
    <source>
        <strain evidence="5 6">Ter291</strain>
    </source>
</reference>
<keyword evidence="5" id="KW-0378">Hydrolase</keyword>
<dbReference type="Pfam" id="PF00702">
    <property type="entry name" value="Hydrolase"/>
    <property type="match status" value="1"/>
</dbReference>
<comment type="cofactor">
    <cofactor evidence="1">
        <name>Mg(2+)</name>
        <dbReference type="ChEBI" id="CHEBI:18420"/>
    </cofactor>
</comment>
<dbReference type="InterPro" id="IPR023214">
    <property type="entry name" value="HAD_sf"/>
</dbReference>
<name>A0ABM5Z119_9BURK</name>
<evidence type="ECO:0000256" key="1">
    <source>
        <dbReference type="ARBA" id="ARBA00001946"/>
    </source>
</evidence>
<proteinExistence type="inferred from homology"/>
<organism evidence="5 6">
    <name type="scientific">Collimonas pratensis</name>
    <dbReference type="NCBI Taxonomy" id="279113"/>
    <lineage>
        <taxon>Bacteria</taxon>
        <taxon>Pseudomonadati</taxon>
        <taxon>Pseudomonadota</taxon>
        <taxon>Betaproteobacteria</taxon>
        <taxon>Burkholderiales</taxon>
        <taxon>Oxalobacteraceae</taxon>
        <taxon>Collimonas</taxon>
    </lineage>
</organism>
<dbReference type="SFLD" id="SFLDG01135">
    <property type="entry name" value="C1.5.6:_HAD__Beta-PGM__Phospha"/>
    <property type="match status" value="1"/>
</dbReference>
<dbReference type="InterPro" id="IPR036412">
    <property type="entry name" value="HAD-like_sf"/>
</dbReference>
<protein>
    <submittedName>
        <fullName evidence="5">HAD hydrolase, IA, variant 1 family protein</fullName>
    </submittedName>
</protein>
<keyword evidence="6" id="KW-1185">Reference proteome</keyword>
<dbReference type="EMBL" id="CP013236">
    <property type="protein sequence ID" value="AMP12724.1"/>
    <property type="molecule type" value="Genomic_DNA"/>
</dbReference>
<dbReference type="CDD" id="cd07526">
    <property type="entry name" value="HAD_BPGM_like"/>
    <property type="match status" value="1"/>
</dbReference>